<feature type="compositionally biased region" description="Basic residues" evidence="1">
    <location>
        <begin position="45"/>
        <end position="71"/>
    </location>
</feature>
<proteinExistence type="predicted"/>
<sequence length="220" mass="23901">GPPPALRGRRQRGLVRRPVRAARRRVGAGRRHLERPGSPAAAALRRGHRGAGRHRRAGPGPPRRRTARRRQGQLLDGRPRRSRLGAAAVRQLAAPPPGGPSRRPVGRHHRRARAGRLDLGARHRRRAAAGAAALGPLPGPGEVREGPHRRRRRRPAGQRHRRPVERARRRRLGRAGLSSGPDLPGPPTRRLRAGRRPGGCRGGRLLTGRGAARLGAAHAV</sequence>
<evidence type="ECO:0000256" key="1">
    <source>
        <dbReference type="SAM" id="MobiDB-lite"/>
    </source>
</evidence>
<organism evidence="2">
    <name type="scientific">uncultured Frankineae bacterium</name>
    <dbReference type="NCBI Taxonomy" id="437475"/>
    <lineage>
        <taxon>Bacteria</taxon>
        <taxon>Bacillati</taxon>
        <taxon>Actinomycetota</taxon>
        <taxon>Actinomycetes</taxon>
        <taxon>Frankiales</taxon>
        <taxon>environmental samples</taxon>
    </lineage>
</organism>
<feature type="non-terminal residue" evidence="2">
    <location>
        <position position="220"/>
    </location>
</feature>
<feature type="region of interest" description="Disordered" evidence="1">
    <location>
        <begin position="1"/>
        <end position="220"/>
    </location>
</feature>
<dbReference type="AlphaFoldDB" id="A0A6J4KRH3"/>
<feature type="compositionally biased region" description="Basic residues" evidence="1">
    <location>
        <begin position="7"/>
        <end position="33"/>
    </location>
</feature>
<gene>
    <name evidence="2" type="ORF">AVDCRST_MAG07-389</name>
</gene>
<feature type="non-terminal residue" evidence="2">
    <location>
        <position position="1"/>
    </location>
</feature>
<dbReference type="EMBL" id="CADCUB010000022">
    <property type="protein sequence ID" value="CAA9309675.1"/>
    <property type="molecule type" value="Genomic_DNA"/>
</dbReference>
<name>A0A6J4KRH3_9ACTN</name>
<accession>A0A6J4KRH3</accession>
<feature type="compositionally biased region" description="Basic residues" evidence="1">
    <location>
        <begin position="147"/>
        <end position="173"/>
    </location>
</feature>
<reference evidence="2" key="1">
    <citation type="submission" date="2020-02" db="EMBL/GenBank/DDBJ databases">
        <authorList>
            <person name="Meier V. D."/>
        </authorList>
    </citation>
    <scope>NUCLEOTIDE SEQUENCE</scope>
    <source>
        <strain evidence="2">AVDCRST_MAG07</strain>
    </source>
</reference>
<evidence type="ECO:0000313" key="2">
    <source>
        <dbReference type="EMBL" id="CAA9309675.1"/>
    </source>
</evidence>
<feature type="compositionally biased region" description="Low complexity" evidence="1">
    <location>
        <begin position="203"/>
        <end position="220"/>
    </location>
</feature>
<protein>
    <submittedName>
        <fullName evidence="2">Uncharacterized protein</fullName>
    </submittedName>
</protein>
<feature type="compositionally biased region" description="Basic residues" evidence="1">
    <location>
        <begin position="104"/>
        <end position="114"/>
    </location>
</feature>